<reference evidence="2" key="1">
    <citation type="journal article" date="2019" name="Int. J. Syst. Evol. Microbiol.">
        <title>The Global Catalogue of Microorganisms (GCM) 10K type strain sequencing project: providing services to taxonomists for standard genome sequencing and annotation.</title>
        <authorList>
            <consortium name="The Broad Institute Genomics Platform"/>
            <consortium name="The Broad Institute Genome Sequencing Center for Infectious Disease"/>
            <person name="Wu L."/>
            <person name="Ma J."/>
        </authorList>
    </citation>
    <scope>NUCLEOTIDE SEQUENCE [LARGE SCALE GENOMIC DNA]</scope>
    <source>
        <strain evidence="2">TBRC 7912</strain>
    </source>
</reference>
<keyword evidence="2" id="KW-1185">Reference proteome</keyword>
<evidence type="ECO:0000313" key="1">
    <source>
        <dbReference type="EMBL" id="MFC3984389.1"/>
    </source>
</evidence>
<dbReference type="RefSeq" id="WP_386194171.1">
    <property type="nucleotide sequence ID" value="NZ_JBHSBC010000034.1"/>
</dbReference>
<organism evidence="1 2">
    <name type="scientific">Streptosporangium jomthongense</name>
    <dbReference type="NCBI Taxonomy" id="1193683"/>
    <lineage>
        <taxon>Bacteria</taxon>
        <taxon>Bacillati</taxon>
        <taxon>Actinomycetota</taxon>
        <taxon>Actinomycetes</taxon>
        <taxon>Streptosporangiales</taxon>
        <taxon>Streptosporangiaceae</taxon>
        <taxon>Streptosporangium</taxon>
    </lineage>
</organism>
<dbReference type="EMBL" id="JBHSBC010000034">
    <property type="protein sequence ID" value="MFC3984389.1"/>
    <property type="molecule type" value="Genomic_DNA"/>
</dbReference>
<protein>
    <recommendedName>
        <fullName evidence="3">SMI1/KNR4 family protein</fullName>
    </recommendedName>
</protein>
<name>A0ABV8F6V7_9ACTN</name>
<proteinExistence type="predicted"/>
<sequence>MDHDITDVPQGLTRRARDFVKIHGFRVRPSKGDRFRDRWIALGIPAHEIDRAVEYEARWGGFALPPAPHYEGGPRVLSSDIPEGSPAEGWWFDAGGQRTSVPYAFMIGPGDEFGIHSELWTPLHATVEGWVESVALAYHASMWAAKITKITGDEVEAIQLEGYEPVQEVAGLADTWWRGPDSLMAIYRGEAECLSAPACRTAFVYTGLDRWGLHGG</sequence>
<gene>
    <name evidence="1" type="ORF">ACFOYY_29920</name>
</gene>
<evidence type="ECO:0000313" key="2">
    <source>
        <dbReference type="Proteomes" id="UP001595698"/>
    </source>
</evidence>
<evidence type="ECO:0008006" key="3">
    <source>
        <dbReference type="Google" id="ProtNLM"/>
    </source>
</evidence>
<accession>A0ABV8F6V7</accession>
<dbReference type="Proteomes" id="UP001595698">
    <property type="component" value="Unassembled WGS sequence"/>
</dbReference>
<comment type="caution">
    <text evidence="1">The sequence shown here is derived from an EMBL/GenBank/DDBJ whole genome shotgun (WGS) entry which is preliminary data.</text>
</comment>